<dbReference type="PANTHER" id="PTHR45695">
    <property type="entry name" value="LEUCOKININ RECEPTOR-RELATED"/>
    <property type="match status" value="1"/>
</dbReference>
<evidence type="ECO:0000256" key="7">
    <source>
        <dbReference type="ARBA" id="ARBA00023157"/>
    </source>
</evidence>
<reference evidence="13" key="1">
    <citation type="journal article" date="2023" name="Mol. Biol. Evol.">
        <title>Third-Generation Sequencing Reveals the Adaptive Role of the Epigenome in Three Deep-Sea Polychaetes.</title>
        <authorList>
            <person name="Perez M."/>
            <person name="Aroh O."/>
            <person name="Sun Y."/>
            <person name="Lan Y."/>
            <person name="Juniper S.K."/>
            <person name="Young C.R."/>
            <person name="Angers B."/>
            <person name="Qian P.Y."/>
        </authorList>
    </citation>
    <scope>NUCLEOTIDE SEQUENCE</scope>
    <source>
        <strain evidence="13">R07B-5</strain>
    </source>
</reference>
<evidence type="ECO:0000256" key="2">
    <source>
        <dbReference type="ARBA" id="ARBA00022475"/>
    </source>
</evidence>
<name>A0AAD9PG37_RIDPI</name>
<keyword evidence="3 11" id="KW-0812">Transmembrane</keyword>
<protein>
    <recommendedName>
        <fullName evidence="12">G-protein coupled receptors family 1 profile domain-containing protein</fullName>
    </recommendedName>
</protein>
<evidence type="ECO:0000313" key="13">
    <source>
        <dbReference type="EMBL" id="KAK2194118.1"/>
    </source>
</evidence>
<evidence type="ECO:0000256" key="1">
    <source>
        <dbReference type="ARBA" id="ARBA00004651"/>
    </source>
</evidence>
<dbReference type="EMBL" id="JAODUO010000002">
    <property type="protein sequence ID" value="KAK2194118.1"/>
    <property type="molecule type" value="Genomic_DNA"/>
</dbReference>
<dbReference type="InterPro" id="IPR000276">
    <property type="entry name" value="GPCR_Rhodpsn"/>
</dbReference>
<evidence type="ECO:0000256" key="4">
    <source>
        <dbReference type="ARBA" id="ARBA00022989"/>
    </source>
</evidence>
<feature type="transmembrane region" description="Helical" evidence="11">
    <location>
        <begin position="263"/>
        <end position="287"/>
    </location>
</feature>
<feature type="transmembrane region" description="Helical" evidence="11">
    <location>
        <begin position="499"/>
        <end position="523"/>
    </location>
</feature>
<evidence type="ECO:0000256" key="8">
    <source>
        <dbReference type="ARBA" id="ARBA00023170"/>
    </source>
</evidence>
<keyword evidence="9" id="KW-0325">Glycoprotein</keyword>
<feature type="transmembrane region" description="Helical" evidence="11">
    <location>
        <begin position="413"/>
        <end position="437"/>
    </location>
</feature>
<evidence type="ECO:0000256" key="9">
    <source>
        <dbReference type="ARBA" id="ARBA00023180"/>
    </source>
</evidence>
<gene>
    <name evidence="13" type="ORF">NP493_2g08033</name>
</gene>
<evidence type="ECO:0000256" key="6">
    <source>
        <dbReference type="ARBA" id="ARBA00023136"/>
    </source>
</evidence>
<keyword evidence="4 11" id="KW-1133">Transmembrane helix</keyword>
<keyword evidence="5" id="KW-0297">G-protein coupled receptor</keyword>
<dbReference type="AlphaFoldDB" id="A0AAD9PG37"/>
<sequence length="576" mass="64398">MPLHLPGYKIEIDQLPTHFRLKTRAIDDKCAREHSRRLSETDPRSWRYDGGLGVVSQAPGVACFIGAHGEHTEIYARRFRWRLDSASSTRLQPHPVRASPAVHLALSSLRSAATSEKRMTDRGQCAPTLTASIWTFAAHLDSAPVNSKPFGSISFYQRILVVVSAFCAPQSKRSPRVADGQSARGAWAEHGLLRLTETKQRRRHRPPMTSYVGRVLDAFITVVTDANRSAVMYFDDMNDTGPTGYNLTGNVTWGVFGETADRVAIPLLLSVIGAVALVGNAFVIYNVTSYKRMRTGPNLMLANIACADVVFVACAVPMAAVNHVTGGLALVQHAWLVHACKFVHYVMFVTIYVSVYTLVVACVFTYFGECVRLPDDDGHVVRLEYGAIFQEAFICEHTDDLLSSGDPVKLRTLWLTFLACAFLFPTLAICLLSALVLRRQLRYRRHRDTTCDDEKLSEIRRKRELIMVVMVSMIVRAVCWIPIQLFVLLYLFAEVDTSVFVYQLADLVGVTAVFIGACLNPVLYNFMSSELRQAFCETYRKSVCKCTEVKNDGEYSDMNETIMSIISDSSNHINYT</sequence>
<comment type="caution">
    <text evidence="13">The sequence shown here is derived from an EMBL/GenBank/DDBJ whole genome shotgun (WGS) entry which is preliminary data.</text>
</comment>
<organism evidence="13 14">
    <name type="scientific">Ridgeia piscesae</name>
    <name type="common">Tubeworm</name>
    <dbReference type="NCBI Taxonomy" id="27915"/>
    <lineage>
        <taxon>Eukaryota</taxon>
        <taxon>Metazoa</taxon>
        <taxon>Spiralia</taxon>
        <taxon>Lophotrochozoa</taxon>
        <taxon>Annelida</taxon>
        <taxon>Polychaeta</taxon>
        <taxon>Sedentaria</taxon>
        <taxon>Canalipalpata</taxon>
        <taxon>Sabellida</taxon>
        <taxon>Siboglinidae</taxon>
        <taxon>Ridgeia</taxon>
    </lineage>
</organism>
<evidence type="ECO:0000313" key="14">
    <source>
        <dbReference type="Proteomes" id="UP001209878"/>
    </source>
</evidence>
<dbReference type="Proteomes" id="UP001209878">
    <property type="component" value="Unassembled WGS sequence"/>
</dbReference>
<feature type="transmembrane region" description="Helical" evidence="11">
    <location>
        <begin position="342"/>
        <end position="367"/>
    </location>
</feature>
<keyword evidence="10" id="KW-0807">Transducer</keyword>
<dbReference type="InterPro" id="IPR017452">
    <property type="entry name" value="GPCR_Rhodpsn_7TM"/>
</dbReference>
<keyword evidence="7" id="KW-1015">Disulfide bond</keyword>
<dbReference type="SUPFAM" id="SSF81321">
    <property type="entry name" value="Family A G protein-coupled receptor-like"/>
    <property type="match status" value="1"/>
</dbReference>
<evidence type="ECO:0000256" key="10">
    <source>
        <dbReference type="ARBA" id="ARBA00023224"/>
    </source>
</evidence>
<keyword evidence="14" id="KW-1185">Reference proteome</keyword>
<dbReference type="PANTHER" id="PTHR45695:SF23">
    <property type="entry name" value="GALANIN-LIKE G-PROTEIN COUPLED RECEPTOR NPR-9"/>
    <property type="match status" value="1"/>
</dbReference>
<keyword evidence="2" id="KW-1003">Cell membrane</keyword>
<keyword evidence="6 11" id="KW-0472">Membrane</keyword>
<accession>A0AAD9PG37</accession>
<evidence type="ECO:0000256" key="11">
    <source>
        <dbReference type="SAM" id="Phobius"/>
    </source>
</evidence>
<feature type="transmembrane region" description="Helical" evidence="11">
    <location>
        <begin position="465"/>
        <end position="493"/>
    </location>
</feature>
<dbReference type="Gene3D" id="1.20.1070.10">
    <property type="entry name" value="Rhodopsin 7-helix transmembrane proteins"/>
    <property type="match status" value="2"/>
</dbReference>
<evidence type="ECO:0000256" key="5">
    <source>
        <dbReference type="ARBA" id="ARBA00023040"/>
    </source>
</evidence>
<dbReference type="GO" id="GO:0005886">
    <property type="term" value="C:plasma membrane"/>
    <property type="evidence" value="ECO:0007669"/>
    <property type="project" value="UniProtKB-SubCell"/>
</dbReference>
<dbReference type="Pfam" id="PF00001">
    <property type="entry name" value="7tm_1"/>
    <property type="match status" value="2"/>
</dbReference>
<comment type="subcellular location">
    <subcellularLocation>
        <location evidence="1">Cell membrane</location>
        <topology evidence="1">Multi-pass membrane protein</topology>
    </subcellularLocation>
</comment>
<keyword evidence="8" id="KW-0675">Receptor</keyword>
<proteinExistence type="predicted"/>
<feature type="domain" description="G-protein coupled receptors family 1 profile" evidence="12">
    <location>
        <begin position="279"/>
        <end position="524"/>
    </location>
</feature>
<evidence type="ECO:0000256" key="3">
    <source>
        <dbReference type="ARBA" id="ARBA00022692"/>
    </source>
</evidence>
<evidence type="ECO:0000259" key="12">
    <source>
        <dbReference type="PROSITE" id="PS50262"/>
    </source>
</evidence>
<dbReference type="GO" id="GO:0004930">
    <property type="term" value="F:G protein-coupled receptor activity"/>
    <property type="evidence" value="ECO:0007669"/>
    <property type="project" value="UniProtKB-KW"/>
</dbReference>
<dbReference type="PRINTS" id="PR00237">
    <property type="entry name" value="GPCRRHODOPSN"/>
</dbReference>
<dbReference type="PROSITE" id="PS50262">
    <property type="entry name" value="G_PROTEIN_RECEP_F1_2"/>
    <property type="match status" value="1"/>
</dbReference>